<dbReference type="InterPro" id="IPR005122">
    <property type="entry name" value="Uracil-DNA_glycosylase-like"/>
</dbReference>
<accession>A0A1V5SD22</accession>
<evidence type="ECO:0000256" key="1">
    <source>
        <dbReference type="ARBA" id="ARBA00001400"/>
    </source>
</evidence>
<keyword evidence="10" id="KW-0411">Iron-sulfur</keyword>
<evidence type="ECO:0000259" key="12">
    <source>
        <dbReference type="SMART" id="SM00986"/>
    </source>
</evidence>
<dbReference type="GO" id="GO:0051539">
    <property type="term" value="F:4 iron, 4 sulfur cluster binding"/>
    <property type="evidence" value="ECO:0007669"/>
    <property type="project" value="UniProtKB-KW"/>
</dbReference>
<comment type="caution">
    <text evidence="13">The sequence shown here is derived from an EMBL/GenBank/DDBJ whole genome shotgun (WGS) entry which is preliminary data.</text>
</comment>
<dbReference type="SUPFAM" id="SSF52141">
    <property type="entry name" value="Uracil-DNA glycosylase-like"/>
    <property type="match status" value="1"/>
</dbReference>
<dbReference type="Gene3D" id="3.40.470.10">
    <property type="entry name" value="Uracil-DNA glycosylase-like domain"/>
    <property type="match status" value="1"/>
</dbReference>
<dbReference type="EC" id="3.2.2.27" evidence="3"/>
<dbReference type="InterPro" id="IPR005273">
    <property type="entry name" value="Ura-DNA_glyco_family4"/>
</dbReference>
<dbReference type="Pfam" id="PF03167">
    <property type="entry name" value="UDG"/>
    <property type="match status" value="1"/>
</dbReference>
<evidence type="ECO:0000256" key="8">
    <source>
        <dbReference type="ARBA" id="ARBA00022801"/>
    </source>
</evidence>
<evidence type="ECO:0000256" key="5">
    <source>
        <dbReference type="ARBA" id="ARBA00022485"/>
    </source>
</evidence>
<proteinExistence type="inferred from homology"/>
<keyword evidence="9" id="KW-0408">Iron</keyword>
<gene>
    <name evidence="13" type="ORF">BWY43_00486</name>
</gene>
<evidence type="ECO:0000256" key="10">
    <source>
        <dbReference type="ARBA" id="ARBA00023014"/>
    </source>
</evidence>
<dbReference type="SMART" id="SM00987">
    <property type="entry name" value="UreE_C"/>
    <property type="match status" value="1"/>
</dbReference>
<dbReference type="EMBL" id="MWBO01000031">
    <property type="protein sequence ID" value="OQA52419.1"/>
    <property type="molecule type" value="Genomic_DNA"/>
</dbReference>
<dbReference type="GO" id="GO:0046872">
    <property type="term" value="F:metal ion binding"/>
    <property type="evidence" value="ECO:0007669"/>
    <property type="project" value="UniProtKB-KW"/>
</dbReference>
<reference evidence="13" key="1">
    <citation type="submission" date="2017-02" db="EMBL/GenBank/DDBJ databases">
        <title>Delving into the versatile metabolic prowess of the omnipresent phylum Bacteroidetes.</title>
        <authorList>
            <person name="Nobu M.K."/>
            <person name="Mei R."/>
            <person name="Narihiro T."/>
            <person name="Kuroda K."/>
            <person name="Liu W.-T."/>
        </authorList>
    </citation>
    <scope>NUCLEOTIDE SEQUENCE</scope>
    <source>
        <strain evidence="13">ADurb.Bin280</strain>
    </source>
</reference>
<dbReference type="GO" id="GO:0006281">
    <property type="term" value="P:DNA repair"/>
    <property type="evidence" value="ECO:0007669"/>
    <property type="project" value="UniProtKB-KW"/>
</dbReference>
<dbReference type="Proteomes" id="UP000485367">
    <property type="component" value="Unassembled WGS sequence"/>
</dbReference>
<sequence>MKECKKCPLYKLAKNPVPGGGDINCQIMFIGEGPGEKEDELGQPFVGKAGKMLDEMLESIDLKRDQVYIANVVKHRPPGNRDPKPEEVQACWPYLQKQIEIIKPKLIVCLGRHSLGRFLPSVGSISVVHGRCFVKKNQAYMALYHPAVALYNGSMRKTLFEDFKKIKIALCKIEEKNKT</sequence>
<evidence type="ECO:0000313" key="13">
    <source>
        <dbReference type="EMBL" id="OQA52419.1"/>
    </source>
</evidence>
<dbReference type="AlphaFoldDB" id="A0A1V5SD22"/>
<keyword evidence="11" id="KW-0234">DNA repair</keyword>
<evidence type="ECO:0000256" key="6">
    <source>
        <dbReference type="ARBA" id="ARBA00022723"/>
    </source>
</evidence>
<dbReference type="SMART" id="SM00986">
    <property type="entry name" value="UDG"/>
    <property type="match status" value="1"/>
</dbReference>
<evidence type="ECO:0000256" key="9">
    <source>
        <dbReference type="ARBA" id="ARBA00023004"/>
    </source>
</evidence>
<dbReference type="NCBIfam" id="TIGR00758">
    <property type="entry name" value="UDG_fam4"/>
    <property type="match status" value="1"/>
</dbReference>
<evidence type="ECO:0000256" key="4">
    <source>
        <dbReference type="ARBA" id="ARBA00019403"/>
    </source>
</evidence>
<evidence type="ECO:0000256" key="3">
    <source>
        <dbReference type="ARBA" id="ARBA00012030"/>
    </source>
</evidence>
<keyword evidence="6" id="KW-0479">Metal-binding</keyword>
<keyword evidence="8" id="KW-0378">Hydrolase</keyword>
<keyword evidence="5" id="KW-0004">4Fe-4S</keyword>
<comment type="catalytic activity">
    <reaction evidence="1">
        <text>Hydrolyzes single-stranded DNA or mismatched double-stranded DNA and polynucleotides, releasing free uracil.</text>
        <dbReference type="EC" id="3.2.2.27"/>
    </reaction>
</comment>
<evidence type="ECO:0000256" key="11">
    <source>
        <dbReference type="ARBA" id="ARBA00023204"/>
    </source>
</evidence>
<dbReference type="CDD" id="cd10030">
    <property type="entry name" value="UDG-F4_TTUDGA_SPO1dp_like"/>
    <property type="match status" value="1"/>
</dbReference>
<dbReference type="GO" id="GO:0004844">
    <property type="term" value="F:uracil DNA N-glycosylase activity"/>
    <property type="evidence" value="ECO:0007669"/>
    <property type="project" value="UniProtKB-EC"/>
</dbReference>
<keyword evidence="7" id="KW-0227">DNA damage</keyword>
<protein>
    <recommendedName>
        <fullName evidence="4">Type-4 uracil-DNA glycosylase</fullName>
        <ecNumber evidence="3">3.2.2.27</ecNumber>
    </recommendedName>
</protein>
<name>A0A1V5SD22_9BACT</name>
<evidence type="ECO:0000256" key="2">
    <source>
        <dbReference type="ARBA" id="ARBA00006521"/>
    </source>
</evidence>
<comment type="similarity">
    <text evidence="2">Belongs to the uracil-DNA glycosylase (UDG) superfamily. Type 4 (UDGa) family.</text>
</comment>
<organism evidence="13">
    <name type="scientific">candidate division WS2 bacterium ADurb.Bin280</name>
    <dbReference type="NCBI Taxonomy" id="1852829"/>
    <lineage>
        <taxon>Bacteria</taxon>
        <taxon>candidate division WS2</taxon>
    </lineage>
</organism>
<dbReference type="InterPro" id="IPR051536">
    <property type="entry name" value="UDG_Type-4/5"/>
</dbReference>
<evidence type="ECO:0000256" key="7">
    <source>
        <dbReference type="ARBA" id="ARBA00022763"/>
    </source>
</evidence>
<feature type="domain" description="Uracil-DNA glycosylase-like" evidence="12">
    <location>
        <begin position="18"/>
        <end position="164"/>
    </location>
</feature>
<dbReference type="PANTHER" id="PTHR33693:SF1">
    <property type="entry name" value="TYPE-4 URACIL-DNA GLYCOSYLASE"/>
    <property type="match status" value="1"/>
</dbReference>
<dbReference type="PANTHER" id="PTHR33693">
    <property type="entry name" value="TYPE-5 URACIL-DNA GLYCOSYLASE"/>
    <property type="match status" value="1"/>
</dbReference>
<dbReference type="InterPro" id="IPR036895">
    <property type="entry name" value="Uracil-DNA_glycosylase-like_sf"/>
</dbReference>